<organism evidence="1 2">
    <name type="scientific">Mycena chlorophos</name>
    <name type="common">Agaric fungus</name>
    <name type="synonym">Agaricus chlorophos</name>
    <dbReference type="NCBI Taxonomy" id="658473"/>
    <lineage>
        <taxon>Eukaryota</taxon>
        <taxon>Fungi</taxon>
        <taxon>Dikarya</taxon>
        <taxon>Basidiomycota</taxon>
        <taxon>Agaricomycotina</taxon>
        <taxon>Agaricomycetes</taxon>
        <taxon>Agaricomycetidae</taxon>
        <taxon>Agaricales</taxon>
        <taxon>Marasmiineae</taxon>
        <taxon>Mycenaceae</taxon>
        <taxon>Mycena</taxon>
    </lineage>
</organism>
<accession>A0A8H6S2Y5</accession>
<gene>
    <name evidence="1" type="ORF">HMN09_01265100</name>
</gene>
<evidence type="ECO:0000313" key="2">
    <source>
        <dbReference type="Proteomes" id="UP000613580"/>
    </source>
</evidence>
<protein>
    <submittedName>
        <fullName evidence="1">Uncharacterized protein</fullName>
    </submittedName>
</protein>
<dbReference type="Proteomes" id="UP000613580">
    <property type="component" value="Unassembled WGS sequence"/>
</dbReference>
<evidence type="ECO:0000313" key="1">
    <source>
        <dbReference type="EMBL" id="KAF7291733.1"/>
    </source>
</evidence>
<name>A0A8H6S2Y5_MYCCL</name>
<reference evidence="1" key="1">
    <citation type="submission" date="2020-05" db="EMBL/GenBank/DDBJ databases">
        <title>Mycena genomes resolve the evolution of fungal bioluminescence.</title>
        <authorList>
            <person name="Tsai I.J."/>
        </authorList>
    </citation>
    <scope>NUCLEOTIDE SEQUENCE</scope>
    <source>
        <strain evidence="1">110903Hualien_Pintung</strain>
    </source>
</reference>
<proteinExistence type="predicted"/>
<dbReference type="EMBL" id="JACAZE010000024">
    <property type="protein sequence ID" value="KAF7291733.1"/>
    <property type="molecule type" value="Genomic_DNA"/>
</dbReference>
<sequence>MQTHAYVEQFMPQPKGEAMPFEAHREIFTSVAMFGGIVEMVLCDITVPNSFFVLLNKLPRLRRLSVRQAIIPTPPETLSSPPPLESLILAFLTPCREYTYSAYFLHLFPSTLHKNRPGSMSTWWSPSDYESLFTDIFRWATIIWSSLGHPTSICRL</sequence>
<dbReference type="AlphaFoldDB" id="A0A8H6S2Y5"/>
<keyword evidence="2" id="KW-1185">Reference proteome</keyword>
<comment type="caution">
    <text evidence="1">The sequence shown here is derived from an EMBL/GenBank/DDBJ whole genome shotgun (WGS) entry which is preliminary data.</text>
</comment>